<dbReference type="Gene3D" id="1.20.5.170">
    <property type="match status" value="1"/>
</dbReference>
<evidence type="ECO:0000259" key="10">
    <source>
        <dbReference type="Pfam" id="PF05064"/>
    </source>
</evidence>
<dbReference type="AlphaFoldDB" id="A0A1D2A4H0"/>
<keyword evidence="7" id="KW-0906">Nuclear pore complex</keyword>
<dbReference type="GO" id="GO:0006606">
    <property type="term" value="P:protein import into nucleus"/>
    <property type="evidence" value="ECO:0007669"/>
    <property type="project" value="TreeGrafter"/>
</dbReference>
<dbReference type="GO" id="GO:0051028">
    <property type="term" value="P:mRNA transport"/>
    <property type="evidence" value="ECO:0007669"/>
    <property type="project" value="UniProtKB-KW"/>
</dbReference>
<keyword evidence="8" id="KW-0539">Nucleus</keyword>
<accession>A0A1D2A4H0</accession>
<dbReference type="GO" id="GO:0005543">
    <property type="term" value="F:phospholipid binding"/>
    <property type="evidence" value="ECO:0007669"/>
    <property type="project" value="TreeGrafter"/>
</dbReference>
<comment type="subcellular location">
    <subcellularLocation>
        <location evidence="1">Nucleus</location>
        <location evidence="1">Nuclear pore complex</location>
    </subcellularLocation>
</comment>
<keyword evidence="4" id="KW-0509">mRNA transport</keyword>
<keyword evidence="3" id="KW-0813">Transport</keyword>
<feature type="domain" description="Nucleoporin NSP1-like C-terminal" evidence="10">
    <location>
        <begin position="231"/>
        <end position="329"/>
    </location>
</feature>
<evidence type="ECO:0000256" key="8">
    <source>
        <dbReference type="ARBA" id="ARBA00023242"/>
    </source>
</evidence>
<evidence type="ECO:0000256" key="9">
    <source>
        <dbReference type="SAM" id="MobiDB-lite"/>
    </source>
</evidence>
<sequence length="421" mass="40179">TSTPALGATQASGSQTAGASTPAFGVAASGFGGFGTPSATPASSAAAAAPTGASTPSFGATPAPSAGAGASKPAFSFGGAAASAAGAAPSAAAASSAASTPAFSFGGSAPATPGSQSGATPPAGAPAISFGATPGAPAQGTAAASTPALSFGAAPAAASTPAAGTGPAAGATTAAASGAGFSFGATPAAGVAPIATGTAPASSTAPSSAATAGAVAATGAAAADTGAAAVSSLAAPSEIRGKMVDDIIAGWASELEARSASFTKHAAALAEWDAVILSNRRSLLALEQEVRKVLHAQEALERKLAMLDTHQRGIHETLTGMEHEAARLALEEAGLQDEGTRDRDVLYARAERVGAQLADLGALLHRTVADINANTAASLGDTDSPLGKVVRILNNNLQALALIDARTEEARVRLNSLRASR</sequence>
<dbReference type="GO" id="GO:0017056">
    <property type="term" value="F:structural constituent of nuclear pore"/>
    <property type="evidence" value="ECO:0007669"/>
    <property type="project" value="InterPro"/>
</dbReference>
<proteinExistence type="inferred from homology"/>
<feature type="non-terminal residue" evidence="11">
    <location>
        <position position="1"/>
    </location>
</feature>
<dbReference type="GO" id="GO:0006405">
    <property type="term" value="P:RNA export from nucleus"/>
    <property type="evidence" value="ECO:0007669"/>
    <property type="project" value="TreeGrafter"/>
</dbReference>
<evidence type="ECO:0000256" key="6">
    <source>
        <dbReference type="ARBA" id="ARBA00023010"/>
    </source>
</evidence>
<name>A0A1D2A4H0_AUXPR</name>
<evidence type="ECO:0000313" key="11">
    <source>
        <dbReference type="EMBL" id="JAT74080.1"/>
    </source>
</evidence>
<dbReference type="Pfam" id="PF05064">
    <property type="entry name" value="Nsp1_C"/>
    <property type="match status" value="1"/>
</dbReference>
<comment type="similarity">
    <text evidence="2">Belongs to the nucleoporin NSP1/NUP62 family.</text>
</comment>
<protein>
    <recommendedName>
        <fullName evidence="10">Nucleoporin NSP1-like C-terminal domain-containing protein</fullName>
    </recommendedName>
</protein>
<dbReference type="GO" id="GO:0044613">
    <property type="term" value="C:nuclear pore central transport channel"/>
    <property type="evidence" value="ECO:0007669"/>
    <property type="project" value="TreeGrafter"/>
</dbReference>
<evidence type="ECO:0000256" key="5">
    <source>
        <dbReference type="ARBA" id="ARBA00022927"/>
    </source>
</evidence>
<evidence type="ECO:0000256" key="1">
    <source>
        <dbReference type="ARBA" id="ARBA00004567"/>
    </source>
</evidence>
<dbReference type="InterPro" id="IPR026010">
    <property type="entry name" value="NSP1/NUP62"/>
</dbReference>
<keyword evidence="6" id="KW-0811">Translocation</keyword>
<feature type="region of interest" description="Disordered" evidence="9">
    <location>
        <begin position="38"/>
        <end position="72"/>
    </location>
</feature>
<feature type="compositionally biased region" description="Low complexity" evidence="9">
    <location>
        <begin position="131"/>
        <end position="142"/>
    </location>
</feature>
<dbReference type="InterPro" id="IPR007758">
    <property type="entry name" value="Nucleoporin_NSP1_C"/>
</dbReference>
<keyword evidence="5" id="KW-0653">Protein transport</keyword>
<evidence type="ECO:0000256" key="3">
    <source>
        <dbReference type="ARBA" id="ARBA00022448"/>
    </source>
</evidence>
<evidence type="ECO:0000256" key="7">
    <source>
        <dbReference type="ARBA" id="ARBA00023132"/>
    </source>
</evidence>
<evidence type="ECO:0000256" key="2">
    <source>
        <dbReference type="ARBA" id="ARBA00005911"/>
    </source>
</evidence>
<dbReference type="PANTHER" id="PTHR12084">
    <property type="entry name" value="NUCLEAR PORE GLYCOPROTEIN P62-RELATED"/>
    <property type="match status" value="1"/>
</dbReference>
<organism evidence="11">
    <name type="scientific">Auxenochlorella protothecoides</name>
    <name type="common">Green microalga</name>
    <name type="synonym">Chlorella protothecoides</name>
    <dbReference type="NCBI Taxonomy" id="3075"/>
    <lineage>
        <taxon>Eukaryota</taxon>
        <taxon>Viridiplantae</taxon>
        <taxon>Chlorophyta</taxon>
        <taxon>core chlorophytes</taxon>
        <taxon>Trebouxiophyceae</taxon>
        <taxon>Chlorellales</taxon>
        <taxon>Chlorellaceae</taxon>
        <taxon>Auxenochlorella</taxon>
    </lineage>
</organism>
<feature type="region of interest" description="Disordered" evidence="9">
    <location>
        <begin position="108"/>
        <end position="142"/>
    </location>
</feature>
<gene>
    <name evidence="11" type="ORF">g.58634</name>
</gene>
<reference evidence="11" key="1">
    <citation type="submission" date="2015-08" db="EMBL/GenBank/DDBJ databases">
        <authorList>
            <person name="Babu N.S."/>
            <person name="Beckwith C.J."/>
            <person name="Beseler K.G."/>
            <person name="Brison A."/>
            <person name="Carone J.V."/>
            <person name="Caskin T.P."/>
            <person name="Diamond M."/>
            <person name="Durham M.E."/>
            <person name="Foxe J.M."/>
            <person name="Go M."/>
            <person name="Henderson B.A."/>
            <person name="Jones I.B."/>
            <person name="McGettigan J.A."/>
            <person name="Micheletti S.J."/>
            <person name="Nasrallah M.E."/>
            <person name="Ortiz D."/>
            <person name="Piller C.R."/>
            <person name="Privatt S.R."/>
            <person name="Schneider S.L."/>
            <person name="Sharp S."/>
            <person name="Smith T.C."/>
            <person name="Stanton J.D."/>
            <person name="Ullery H.E."/>
            <person name="Wilson R.J."/>
            <person name="Serrano M.G."/>
            <person name="Buck G."/>
            <person name="Lee V."/>
            <person name="Wang Y."/>
            <person name="Carvalho R."/>
            <person name="Voegtly L."/>
            <person name="Shi R."/>
            <person name="Duckworth R."/>
            <person name="Johnson A."/>
            <person name="Loviza R."/>
            <person name="Walstead R."/>
            <person name="Shah Z."/>
            <person name="Kiflezghi M."/>
            <person name="Wade K."/>
            <person name="Ball S.L."/>
            <person name="Bradley K.W."/>
            <person name="Asai D.J."/>
            <person name="Bowman C.A."/>
            <person name="Russell D.A."/>
            <person name="Pope W.H."/>
            <person name="Jacobs-Sera D."/>
            <person name="Hendrix R.W."/>
            <person name="Hatfull G.F."/>
        </authorList>
    </citation>
    <scope>NUCLEOTIDE SEQUENCE</scope>
</reference>
<evidence type="ECO:0000256" key="4">
    <source>
        <dbReference type="ARBA" id="ARBA00022816"/>
    </source>
</evidence>
<feature type="region of interest" description="Disordered" evidence="9">
    <location>
        <begin position="1"/>
        <end position="22"/>
    </location>
</feature>
<dbReference type="EMBL" id="GDKF01004542">
    <property type="protein sequence ID" value="JAT74080.1"/>
    <property type="molecule type" value="Transcribed_RNA"/>
</dbReference>
<feature type="compositionally biased region" description="Polar residues" evidence="9">
    <location>
        <begin position="1"/>
        <end position="19"/>
    </location>
</feature>
<dbReference type="PANTHER" id="PTHR12084:SF0">
    <property type="entry name" value="NUCLEAR PORE GLYCOPROTEIN P62"/>
    <property type="match status" value="1"/>
</dbReference>